<feature type="domain" description="Mab-21-like HhH/H2TH-like" evidence="10">
    <location>
        <begin position="260"/>
        <end position="325"/>
    </location>
</feature>
<keyword evidence="12" id="KW-1185">Reference proteome</keyword>
<keyword evidence="4" id="KW-0548">Nucleotidyltransferase</keyword>
<dbReference type="PANTHER" id="PTHR10656">
    <property type="entry name" value="CELL FATE DETERMINING PROTEIN MAB21-RELATED"/>
    <property type="match status" value="1"/>
</dbReference>
<dbReference type="GO" id="GO:0005524">
    <property type="term" value="F:ATP binding"/>
    <property type="evidence" value="ECO:0007669"/>
    <property type="project" value="UniProtKB-KW"/>
</dbReference>
<dbReference type="GeneID" id="136808753"/>
<proteinExistence type="inferred from homology"/>
<feature type="domain" description="Mab-21-like nucleotidyltransferase" evidence="9">
    <location>
        <begin position="174"/>
        <end position="240"/>
    </location>
</feature>
<evidence type="ECO:0000256" key="7">
    <source>
        <dbReference type="ARBA" id="ARBA00022840"/>
    </source>
</evidence>
<dbReference type="Gene3D" id="1.10.1410.40">
    <property type="match status" value="1"/>
</dbReference>
<evidence type="ECO:0000256" key="3">
    <source>
        <dbReference type="ARBA" id="ARBA00022679"/>
    </source>
</evidence>
<evidence type="ECO:0000256" key="4">
    <source>
        <dbReference type="ARBA" id="ARBA00022695"/>
    </source>
</evidence>
<dbReference type="SMART" id="SM01265">
    <property type="entry name" value="Mab-21"/>
    <property type="match status" value="1"/>
</dbReference>
<dbReference type="GO" id="GO:0016779">
    <property type="term" value="F:nucleotidyltransferase activity"/>
    <property type="evidence" value="ECO:0007669"/>
    <property type="project" value="UniProtKB-KW"/>
</dbReference>
<dbReference type="GO" id="GO:0046872">
    <property type="term" value="F:metal ion binding"/>
    <property type="evidence" value="ECO:0007669"/>
    <property type="project" value="UniProtKB-KW"/>
</dbReference>
<comment type="similarity">
    <text evidence="2">Belongs to the mab-21 family.</text>
</comment>
<protein>
    <recommendedName>
        <fullName evidence="13">Mab-21-like HhH/H2TH-like domain-containing protein</fullName>
    </recommendedName>
</protein>
<evidence type="ECO:0000256" key="5">
    <source>
        <dbReference type="ARBA" id="ARBA00022723"/>
    </source>
</evidence>
<dbReference type="InterPro" id="IPR046903">
    <property type="entry name" value="Mab-21-like_nuc_Trfase"/>
</dbReference>
<dbReference type="InterPro" id="IPR046906">
    <property type="entry name" value="Mab-21_HhH/H2TH-like"/>
</dbReference>
<sequence>MDWEMDSRDEENRMNLAKFILKTSAYEALFFDDEVADTFDVMKTNYKISHLMFPIVTKAIKSGSRSERAYLDYSDYDFIYEIGPFIVNDIRDKQTDQLRLNNLWYKETNHAGFYTVCDDYDGYLTPVGLQTKVKHQTDITKGFSSNEEPKATMANKGYGENQNYLRLDDKEDKVIGLRCKGWPKEIWETFNARKRPHLKKIMKKLKDCAIYLIPKAHPDSQDPWVEWRMSFSMVEKEIMRSLPHVYRKVFLICKEIIQWKVISYNFKTVFLWQYEEWTAEGIKYEANYEDIFEMVQCLLTRLYDAYQRRVLPQYFNPSINLFDQQISMKDEPLLLREQKYSKFDENDMVNVLKKYTETSHLLNEILGGVEEYSILEPTLPFKPLLKGMVEDPIKKRELDQDRNPSCYNIRSLCSKIVNPQTVEHWQSYLEEIMVELYITFLFFLNKAMITRKGPTIRQIRGTSYVLYHISVTGKDYLEQVGRTNSEVHSASSLFKGTIQSSMDYLKDYFDSLIECLCSVHKWFEEARKNQQPLMYFPHFLDQSYWMKQQNARINKDLIARNSENVENWLTGVLDEEWYEKCNETEEMNILVGSETTKETTPNPTIQFQHCDSETFHKIIGQQLFYTNDQDFKNLVEGLNKKWRLNLPERLEQEKDIQKQIESYPKMPFRPEPEQFKNFLTFSFTSNVSDV</sequence>
<evidence type="ECO:0000313" key="12">
    <source>
        <dbReference type="Proteomes" id="UP000594262"/>
    </source>
</evidence>
<reference evidence="11" key="1">
    <citation type="submission" date="2021-01" db="UniProtKB">
        <authorList>
            <consortium name="EnsemblMetazoa"/>
        </authorList>
    </citation>
    <scope>IDENTIFICATION</scope>
</reference>
<evidence type="ECO:0000256" key="6">
    <source>
        <dbReference type="ARBA" id="ARBA00022741"/>
    </source>
</evidence>
<evidence type="ECO:0000256" key="8">
    <source>
        <dbReference type="ARBA" id="ARBA00022842"/>
    </source>
</evidence>
<evidence type="ECO:0000256" key="2">
    <source>
        <dbReference type="ARBA" id="ARBA00008307"/>
    </source>
</evidence>
<keyword evidence="8" id="KW-0460">Magnesium</keyword>
<dbReference type="OrthoDB" id="5962582at2759"/>
<comment type="cofactor">
    <cofactor evidence="1">
        <name>Mg(2+)</name>
        <dbReference type="ChEBI" id="CHEBI:18420"/>
    </cofactor>
</comment>
<dbReference type="AlphaFoldDB" id="A0A7M5WRK8"/>
<evidence type="ECO:0000313" key="11">
    <source>
        <dbReference type="EnsemblMetazoa" id="CLYHEMP006426.1"/>
    </source>
</evidence>
<evidence type="ECO:0008006" key="13">
    <source>
        <dbReference type="Google" id="ProtNLM"/>
    </source>
</evidence>
<dbReference type="PANTHER" id="PTHR10656:SF42">
    <property type="entry name" value="CYCLIC GMP-AMP SYNTHASE-LIKE PROTEIN-RELATED"/>
    <property type="match status" value="1"/>
</dbReference>
<dbReference type="Proteomes" id="UP000594262">
    <property type="component" value="Unplaced"/>
</dbReference>
<name>A0A7M5WRK8_9CNID</name>
<dbReference type="Pfam" id="PF03281">
    <property type="entry name" value="Mab-21"/>
    <property type="match status" value="1"/>
</dbReference>
<dbReference type="InterPro" id="IPR024810">
    <property type="entry name" value="MAB21L/cGLR"/>
</dbReference>
<dbReference type="RefSeq" id="XP_066921391.1">
    <property type="nucleotide sequence ID" value="XM_067065290.1"/>
</dbReference>
<dbReference type="Pfam" id="PF20266">
    <property type="entry name" value="Mab-21_C"/>
    <property type="match status" value="1"/>
</dbReference>
<keyword evidence="7" id="KW-0067">ATP-binding</keyword>
<keyword evidence="5" id="KW-0479">Metal-binding</keyword>
<dbReference type="EnsemblMetazoa" id="CLYHEMT006426.1">
    <property type="protein sequence ID" value="CLYHEMP006426.1"/>
    <property type="gene ID" value="CLYHEMG006426"/>
</dbReference>
<organism evidence="11 12">
    <name type="scientific">Clytia hemisphaerica</name>
    <dbReference type="NCBI Taxonomy" id="252671"/>
    <lineage>
        <taxon>Eukaryota</taxon>
        <taxon>Metazoa</taxon>
        <taxon>Cnidaria</taxon>
        <taxon>Hydrozoa</taxon>
        <taxon>Hydroidolina</taxon>
        <taxon>Leptothecata</taxon>
        <taxon>Obeliida</taxon>
        <taxon>Clytiidae</taxon>
        <taxon>Clytia</taxon>
    </lineage>
</organism>
<evidence type="ECO:0000256" key="1">
    <source>
        <dbReference type="ARBA" id="ARBA00001946"/>
    </source>
</evidence>
<keyword evidence="3" id="KW-0808">Transferase</keyword>
<evidence type="ECO:0000259" key="10">
    <source>
        <dbReference type="Pfam" id="PF20266"/>
    </source>
</evidence>
<keyword evidence="6" id="KW-0547">Nucleotide-binding</keyword>
<evidence type="ECO:0000259" key="9">
    <source>
        <dbReference type="Pfam" id="PF03281"/>
    </source>
</evidence>
<accession>A0A7M5WRK8</accession>